<accession>A0ABV7FQK9</accession>
<evidence type="ECO:0000259" key="3">
    <source>
        <dbReference type="Pfam" id="PF17783"/>
    </source>
</evidence>
<dbReference type="InterPro" id="IPR039566">
    <property type="entry name" value="CvfB_S1_st"/>
</dbReference>
<evidence type="ECO:0000256" key="1">
    <source>
        <dbReference type="PIRNR" id="PIRNR012524"/>
    </source>
</evidence>
<comment type="caution">
    <text evidence="4">The sequence shown here is derived from an EMBL/GenBank/DDBJ whole genome shotgun (WGS) entry which is preliminary data.</text>
</comment>
<dbReference type="Pfam" id="PF17783">
    <property type="entry name" value="WHD_CvfB"/>
    <property type="match status" value="1"/>
</dbReference>
<comment type="similarity">
    <text evidence="1">Belongs to the CvfB family.</text>
</comment>
<reference evidence="5" key="1">
    <citation type="journal article" date="2019" name="Int. J. Syst. Evol. Microbiol.">
        <title>The Global Catalogue of Microorganisms (GCM) 10K type strain sequencing project: providing services to taxonomists for standard genome sequencing and annotation.</title>
        <authorList>
            <consortium name="The Broad Institute Genomics Platform"/>
            <consortium name="The Broad Institute Genome Sequencing Center for Infectious Disease"/>
            <person name="Wu L."/>
            <person name="Ma J."/>
        </authorList>
    </citation>
    <scope>NUCLEOTIDE SEQUENCE [LARGE SCALE GENOMIC DNA]</scope>
    <source>
        <strain evidence="5">KCTC 52473</strain>
    </source>
</reference>
<keyword evidence="5" id="KW-1185">Reference proteome</keyword>
<sequence length="277" mass="31369">MLTPGKYTQLQIGEILPMGVYAFDPKGDIEQTVFIPYVSDSYQSGQTINTFVYYDEEGNLQGTTEDVRLRIGQFSALKIKSIIGAGAFVDWGLKPDLFIPREHLHSQVHENMLSVLTMFHDPYKKQLCASTKVEKYLSEAPNKLSTTEPFSLLIYAETPLGFKAIIDQKYTGLLYKNELFTPLRIGQTITGYVKEVRADGKIDLQLQRQDQGSRDELATQILDDLIAHDGLSSLTDKSKPEEIRQRFNVSKNAYKKALGQLYKERKITIHSSHISLV</sequence>
<protein>
    <submittedName>
        <fullName evidence="4">S1 RNA-binding domain-containing protein</fullName>
    </submittedName>
</protein>
<dbReference type="Proteomes" id="UP001595478">
    <property type="component" value="Unassembled WGS sequence"/>
</dbReference>
<dbReference type="EMBL" id="JBHRSW010000014">
    <property type="protein sequence ID" value="MFC3121568.1"/>
    <property type="molecule type" value="Genomic_DNA"/>
</dbReference>
<evidence type="ECO:0000259" key="2">
    <source>
        <dbReference type="Pfam" id="PF13509"/>
    </source>
</evidence>
<proteinExistence type="inferred from homology"/>
<dbReference type="InterPro" id="IPR040764">
    <property type="entry name" value="CvfB_WH"/>
</dbReference>
<feature type="domain" description="Conserved virulence factor B first S1" evidence="2">
    <location>
        <begin position="5"/>
        <end position="64"/>
    </location>
</feature>
<feature type="domain" description="Conserved virulence factor B-like winged helix" evidence="3">
    <location>
        <begin position="220"/>
        <end position="276"/>
    </location>
</feature>
<dbReference type="InterPro" id="IPR012340">
    <property type="entry name" value="NA-bd_OB-fold"/>
</dbReference>
<dbReference type="InterPro" id="IPR014464">
    <property type="entry name" value="CvfB_fam"/>
</dbReference>
<name>A0ABV7FQK9_9ALTE</name>
<dbReference type="InterPro" id="IPR036388">
    <property type="entry name" value="WH-like_DNA-bd_sf"/>
</dbReference>
<dbReference type="Pfam" id="PF13509">
    <property type="entry name" value="S1_2"/>
    <property type="match status" value="1"/>
</dbReference>
<organism evidence="4 5">
    <name type="scientific">Agaribacter flavus</name>
    <dbReference type="NCBI Taxonomy" id="1902781"/>
    <lineage>
        <taxon>Bacteria</taxon>
        <taxon>Pseudomonadati</taxon>
        <taxon>Pseudomonadota</taxon>
        <taxon>Gammaproteobacteria</taxon>
        <taxon>Alteromonadales</taxon>
        <taxon>Alteromonadaceae</taxon>
        <taxon>Agaribacter</taxon>
    </lineage>
</organism>
<dbReference type="RefSeq" id="WP_376919706.1">
    <property type="nucleotide sequence ID" value="NZ_JBHRSW010000014.1"/>
</dbReference>
<dbReference type="Gene3D" id="1.10.10.10">
    <property type="entry name" value="Winged helix-like DNA-binding domain superfamily/Winged helix DNA-binding domain"/>
    <property type="match status" value="1"/>
</dbReference>
<dbReference type="PIRSF" id="PIRSF012524">
    <property type="entry name" value="YitL_S1"/>
    <property type="match status" value="1"/>
</dbReference>
<dbReference type="PANTHER" id="PTHR37296">
    <property type="entry name" value="CONSERVED VIRULENCE FACTOR B"/>
    <property type="match status" value="1"/>
</dbReference>
<gene>
    <name evidence="4" type="ORF">ACFOHL_08030</name>
</gene>
<evidence type="ECO:0000313" key="5">
    <source>
        <dbReference type="Proteomes" id="UP001595478"/>
    </source>
</evidence>
<dbReference type="Gene3D" id="2.40.50.140">
    <property type="entry name" value="Nucleic acid-binding proteins"/>
    <property type="match status" value="1"/>
</dbReference>
<evidence type="ECO:0000313" key="4">
    <source>
        <dbReference type="EMBL" id="MFC3121568.1"/>
    </source>
</evidence>
<dbReference type="PANTHER" id="PTHR37296:SF1">
    <property type="entry name" value="CONSERVED VIRULENCE FACTOR B"/>
    <property type="match status" value="1"/>
</dbReference>